<feature type="compositionally biased region" description="Basic and acidic residues" evidence="5">
    <location>
        <begin position="92"/>
        <end position="108"/>
    </location>
</feature>
<evidence type="ECO:0000256" key="4">
    <source>
        <dbReference type="ARBA" id="ARBA00029904"/>
    </source>
</evidence>
<proteinExistence type="predicted"/>
<evidence type="ECO:0000313" key="6">
    <source>
        <dbReference type="EMBL" id="KAI9637366.1"/>
    </source>
</evidence>
<dbReference type="GO" id="GO:0003743">
    <property type="term" value="F:translation initiation factor activity"/>
    <property type="evidence" value="ECO:0007669"/>
    <property type="project" value="UniProtKB-KW"/>
</dbReference>
<dbReference type="GeneID" id="77731565"/>
<keyword evidence="2 6" id="KW-0396">Initiation factor</keyword>
<evidence type="ECO:0000313" key="7">
    <source>
        <dbReference type="Proteomes" id="UP001164286"/>
    </source>
</evidence>
<feature type="region of interest" description="Disordered" evidence="5">
    <location>
        <begin position="202"/>
        <end position="228"/>
    </location>
</feature>
<dbReference type="Proteomes" id="UP001164286">
    <property type="component" value="Unassembled WGS sequence"/>
</dbReference>
<dbReference type="RefSeq" id="XP_052947143.1">
    <property type="nucleotide sequence ID" value="XM_053092360.1"/>
</dbReference>
<dbReference type="Pfam" id="PF08597">
    <property type="entry name" value="eIF3_subunit"/>
    <property type="match status" value="1"/>
</dbReference>
<keyword evidence="7" id="KW-1185">Reference proteome</keyword>
<keyword evidence="1" id="KW-0963">Cytoplasm</keyword>
<comment type="caution">
    <text evidence="6">The sequence shown here is derived from an EMBL/GenBank/DDBJ whole genome shotgun (WGS) entry which is preliminary data.</text>
</comment>
<dbReference type="InterPro" id="IPR023194">
    <property type="entry name" value="eIF3-like_dom_sf"/>
</dbReference>
<dbReference type="GO" id="GO:0005852">
    <property type="term" value="C:eukaryotic translation initiation factor 3 complex"/>
    <property type="evidence" value="ECO:0007669"/>
    <property type="project" value="InterPro"/>
</dbReference>
<sequence length="250" mass="27102">MSDDDWDIEEPKKSGTSTPAVTAPVARAPARGKWADEDAEQEEEDDWDVSDSEKAKPAAPAGAPAPVRKKKLKEKLAEKERALAQGPADDLIDNRTEQDRARDAKREARERELASDLLAAQDLFGDVAVTDPKATLEAILTAAPKTKADFDKLSKDIMALIISKHADHALFPAFVEGFAKDLCEPLLAVQVRKVGSGLATLGNTKQQEERDKASGKKNKGASKPKLGATKAIHTVDTDAYQDVLDDDDFM</sequence>
<dbReference type="Gene3D" id="1.10.246.60">
    <property type="entry name" value="Eukaryotic translation initiation factor 3 like domains"/>
    <property type="match status" value="1"/>
</dbReference>
<evidence type="ECO:0000256" key="5">
    <source>
        <dbReference type="SAM" id="MobiDB-lite"/>
    </source>
</evidence>
<evidence type="ECO:0000256" key="3">
    <source>
        <dbReference type="ARBA" id="ARBA00022917"/>
    </source>
</evidence>
<feature type="compositionally biased region" description="Acidic residues" evidence="5">
    <location>
        <begin position="37"/>
        <end position="50"/>
    </location>
</feature>
<dbReference type="EMBL" id="JAKWFO010000004">
    <property type="protein sequence ID" value="KAI9637366.1"/>
    <property type="molecule type" value="Genomic_DNA"/>
</dbReference>
<name>A0AA38LXH6_9TREE</name>
<dbReference type="PANTHER" id="PTHR21681">
    <property type="entry name" value="EUKARYOTIC TRANSLATION INITIATION FACTOR 3 SUBUNIT J"/>
    <property type="match status" value="1"/>
</dbReference>
<feature type="compositionally biased region" description="Low complexity" evidence="5">
    <location>
        <begin position="18"/>
        <end position="31"/>
    </location>
</feature>
<evidence type="ECO:0000256" key="1">
    <source>
        <dbReference type="ARBA" id="ARBA00022490"/>
    </source>
</evidence>
<accession>A0AA38LXH6</accession>
<organism evidence="6 7">
    <name type="scientific">Dioszegia hungarica</name>
    <dbReference type="NCBI Taxonomy" id="4972"/>
    <lineage>
        <taxon>Eukaryota</taxon>
        <taxon>Fungi</taxon>
        <taxon>Dikarya</taxon>
        <taxon>Basidiomycota</taxon>
        <taxon>Agaricomycotina</taxon>
        <taxon>Tremellomycetes</taxon>
        <taxon>Tremellales</taxon>
        <taxon>Bulleribasidiaceae</taxon>
        <taxon>Dioszegia</taxon>
    </lineage>
</organism>
<evidence type="ECO:0000256" key="2">
    <source>
        <dbReference type="ARBA" id="ARBA00022540"/>
    </source>
</evidence>
<dbReference type="InterPro" id="IPR013906">
    <property type="entry name" value="eIF3j"/>
</dbReference>
<reference evidence="6" key="1">
    <citation type="journal article" date="2022" name="G3 (Bethesda)">
        <title>High quality genome of the basidiomycete yeast Dioszegia hungarica PDD-24b-2 isolated from cloud water.</title>
        <authorList>
            <person name="Jarrige D."/>
            <person name="Haridas S."/>
            <person name="Bleykasten-Grosshans C."/>
            <person name="Joly M."/>
            <person name="Nadalig T."/>
            <person name="Sancelme M."/>
            <person name="Vuilleumier S."/>
            <person name="Grigoriev I.V."/>
            <person name="Amato P."/>
            <person name="Bringel F."/>
        </authorList>
    </citation>
    <scope>NUCLEOTIDE SEQUENCE</scope>
    <source>
        <strain evidence="6">PDD-24b-2</strain>
    </source>
</reference>
<dbReference type="AlphaFoldDB" id="A0AA38LXH6"/>
<keyword evidence="3" id="KW-0648">Protein biosynthesis</keyword>
<gene>
    <name evidence="6" type="ORF">MKK02DRAFT_43292</name>
</gene>
<feature type="region of interest" description="Disordered" evidence="5">
    <location>
        <begin position="1"/>
        <end position="108"/>
    </location>
</feature>
<protein>
    <recommendedName>
        <fullName evidence="4">Eukaryotic translation initiation factor 3 30 kDa subunit</fullName>
    </recommendedName>
</protein>
<dbReference type="PANTHER" id="PTHR21681:SF0">
    <property type="entry name" value="EUKARYOTIC TRANSLATION INITIATION FACTOR 3 SUBUNIT J"/>
    <property type="match status" value="1"/>
</dbReference>
<feature type="compositionally biased region" description="Low complexity" evidence="5">
    <location>
        <begin position="57"/>
        <end position="66"/>
    </location>
</feature>